<comment type="caution">
    <text evidence="1">The sequence shown here is derived from an EMBL/GenBank/DDBJ whole genome shotgun (WGS) entry which is preliminary data.</text>
</comment>
<keyword evidence="2" id="KW-1185">Reference proteome</keyword>
<protein>
    <submittedName>
        <fullName evidence="1">Uncharacterized protein</fullName>
    </submittedName>
</protein>
<reference evidence="1 2" key="1">
    <citation type="journal article" date="2023" name="Sci. Data">
        <title>Genome assembly of the Korean intertidal mud-creeper Batillaria attramentaria.</title>
        <authorList>
            <person name="Patra A.K."/>
            <person name="Ho P.T."/>
            <person name="Jun S."/>
            <person name="Lee S.J."/>
            <person name="Kim Y."/>
            <person name="Won Y.J."/>
        </authorList>
    </citation>
    <scope>NUCLEOTIDE SEQUENCE [LARGE SCALE GENOMIC DNA]</scope>
    <source>
        <strain evidence="1">Wonlab-2016</strain>
    </source>
</reference>
<gene>
    <name evidence="1" type="ORF">BaRGS_00011364</name>
</gene>
<dbReference type="Proteomes" id="UP001519460">
    <property type="component" value="Unassembled WGS sequence"/>
</dbReference>
<sequence length="98" mass="10382">MDERSSTHGPHTTAANFAGFTVCAEEPRPDVAVGFPTSWGVSLPAGPVSERQCVSVTGLVSVYVCQYGRRSFGCDVMRKGLRCGLHGAICFMVLSTLG</sequence>
<organism evidence="1 2">
    <name type="scientific">Batillaria attramentaria</name>
    <dbReference type="NCBI Taxonomy" id="370345"/>
    <lineage>
        <taxon>Eukaryota</taxon>
        <taxon>Metazoa</taxon>
        <taxon>Spiralia</taxon>
        <taxon>Lophotrochozoa</taxon>
        <taxon>Mollusca</taxon>
        <taxon>Gastropoda</taxon>
        <taxon>Caenogastropoda</taxon>
        <taxon>Sorbeoconcha</taxon>
        <taxon>Cerithioidea</taxon>
        <taxon>Batillariidae</taxon>
        <taxon>Batillaria</taxon>
    </lineage>
</organism>
<dbReference type="AlphaFoldDB" id="A0ABD0LDC3"/>
<evidence type="ECO:0000313" key="1">
    <source>
        <dbReference type="EMBL" id="KAK7497320.1"/>
    </source>
</evidence>
<evidence type="ECO:0000313" key="2">
    <source>
        <dbReference type="Proteomes" id="UP001519460"/>
    </source>
</evidence>
<dbReference type="EMBL" id="JACVVK020000059">
    <property type="protein sequence ID" value="KAK7497320.1"/>
    <property type="molecule type" value="Genomic_DNA"/>
</dbReference>
<name>A0ABD0LDC3_9CAEN</name>
<proteinExistence type="predicted"/>
<accession>A0ABD0LDC3</accession>